<dbReference type="EMBL" id="JBHSOH010000007">
    <property type="protein sequence ID" value="MFC5848427.1"/>
    <property type="molecule type" value="Genomic_DNA"/>
</dbReference>
<keyword evidence="2" id="KW-1185">Reference proteome</keyword>
<proteinExistence type="predicted"/>
<gene>
    <name evidence="1" type="ORF">ACFPQ6_08905</name>
</gene>
<reference evidence="2" key="1">
    <citation type="journal article" date="2019" name="Int. J. Syst. Evol. Microbiol.">
        <title>The Global Catalogue of Microorganisms (GCM) 10K type strain sequencing project: providing services to taxonomists for standard genome sequencing and annotation.</title>
        <authorList>
            <consortium name="The Broad Institute Genomics Platform"/>
            <consortium name="The Broad Institute Genome Sequencing Center for Infectious Disease"/>
            <person name="Wu L."/>
            <person name="Ma J."/>
        </authorList>
    </citation>
    <scope>NUCLEOTIDE SEQUENCE [LARGE SCALE GENOMIC DNA]</scope>
    <source>
        <strain evidence="2">CGMCC 1.15053</strain>
    </source>
</reference>
<sequence>MASTEGGEAAPVWPAAQVWYVEARGEGARGRLTLFLDTLSAQPGFLGAELLLSPAQPDLALVASRWAAGPPALALPQGARAWTFSVFTAR</sequence>
<dbReference type="Proteomes" id="UP001595979">
    <property type="component" value="Unassembled WGS sequence"/>
</dbReference>
<dbReference type="RefSeq" id="WP_380048469.1">
    <property type="nucleotide sequence ID" value="NZ_JBHSOH010000007.1"/>
</dbReference>
<evidence type="ECO:0000313" key="1">
    <source>
        <dbReference type="EMBL" id="MFC5848427.1"/>
    </source>
</evidence>
<protein>
    <recommendedName>
        <fullName evidence="3">ABM domain-containing protein</fullName>
    </recommendedName>
</protein>
<evidence type="ECO:0000313" key="2">
    <source>
        <dbReference type="Proteomes" id="UP001595979"/>
    </source>
</evidence>
<name>A0ABW1DID9_9DEIO</name>
<comment type="caution">
    <text evidence="1">The sequence shown here is derived from an EMBL/GenBank/DDBJ whole genome shotgun (WGS) entry which is preliminary data.</text>
</comment>
<evidence type="ECO:0008006" key="3">
    <source>
        <dbReference type="Google" id="ProtNLM"/>
    </source>
</evidence>
<organism evidence="1 2">
    <name type="scientific">Deinococcus petrolearius</name>
    <dbReference type="NCBI Taxonomy" id="1751295"/>
    <lineage>
        <taxon>Bacteria</taxon>
        <taxon>Thermotogati</taxon>
        <taxon>Deinococcota</taxon>
        <taxon>Deinococci</taxon>
        <taxon>Deinococcales</taxon>
        <taxon>Deinococcaceae</taxon>
        <taxon>Deinococcus</taxon>
    </lineage>
</organism>
<accession>A0ABW1DID9</accession>